<dbReference type="PANTHER" id="PTHR41773">
    <property type="entry name" value="GTP PYROPHOSPHATASE-RELATED"/>
    <property type="match status" value="1"/>
</dbReference>
<dbReference type="AlphaFoldDB" id="A0AAN9UQF2"/>
<evidence type="ECO:0000259" key="2">
    <source>
        <dbReference type="SMART" id="SM00954"/>
    </source>
</evidence>
<dbReference type="PANTHER" id="PTHR41773:SF1">
    <property type="entry name" value="RELA_SPOT DOMAIN-CONTAINING PROTEIN"/>
    <property type="match status" value="1"/>
</dbReference>
<gene>
    <name evidence="3" type="ORF">SLS62_006987</name>
</gene>
<accession>A0AAN9UQF2</accession>
<dbReference type="SMART" id="SM00954">
    <property type="entry name" value="RelA_SpoT"/>
    <property type="match status" value="1"/>
</dbReference>
<dbReference type="Pfam" id="PF04607">
    <property type="entry name" value="RelA_SpoT"/>
    <property type="match status" value="1"/>
</dbReference>
<reference evidence="3 4" key="1">
    <citation type="submission" date="2024-02" db="EMBL/GenBank/DDBJ databases">
        <title>De novo assembly and annotation of 12 fungi associated with fruit tree decline syndrome in Ontario, Canada.</title>
        <authorList>
            <person name="Sulman M."/>
            <person name="Ellouze W."/>
            <person name="Ilyukhin E."/>
        </authorList>
    </citation>
    <scope>NUCLEOTIDE SEQUENCE [LARGE SCALE GENOMIC DNA]</scope>
    <source>
        <strain evidence="3 4">M11/M66-122</strain>
    </source>
</reference>
<sequence length="576" mass="65623">MPPSAMINKVENTVELTDQSEGPAVEGFMKLYEESQYLVFGRLTRIAKRLLEEDLAQLHIKYELYDRGNEGCDGGNAKAPSSARRSILRRQSDRGRWYANIEEVETDMHDLAGIRVALYYPNDFHKVEDILASRFIESKQAQDWPDPSYGPQRYPSLDGRTPAQSEITGRRSRFPGYFARHYRVQLKPEDMGCDPAVKGKVLEIQVMSLLMHAWSKMHHELIYKPSEGLPKADEDDERLVDVSNGIIIAGEQIIRHIQIGLDKREAQGLLPFRTEQDFLSYLRDKISEIEGGRRSSNHISLSPSGNLDHTRQCDGLLYRSLRTYGFNTPKHVDQLVMEGIGRGRNTSKNLIIRLADSGLFEDLETEKLKLPPIKAGTRFRAQGFGRAATIRVVRYYALVINTFLRWYSFRIVINYVAMDYRCPAGDFLQILHPKTQEIDLDNGALKRIRKFCESAWDKLSDLASNDVPFSLALSRLTWYTVPSGLDGSGNQASTPDMFVFTACPKYFIDLLDGGHEGDALEEPDGYTTLLLPKETKDANGRFEWEEFVSQGDPVRASIMGLERVRSYLDRLDEMEE</sequence>
<evidence type="ECO:0000256" key="1">
    <source>
        <dbReference type="SAM" id="MobiDB-lite"/>
    </source>
</evidence>
<evidence type="ECO:0000313" key="3">
    <source>
        <dbReference type="EMBL" id="KAK7751002.1"/>
    </source>
</evidence>
<proteinExistence type="predicted"/>
<dbReference type="Gene3D" id="3.30.460.10">
    <property type="entry name" value="Beta Polymerase, domain 2"/>
    <property type="match status" value="1"/>
</dbReference>
<dbReference type="InterPro" id="IPR007685">
    <property type="entry name" value="RelA_SpoT"/>
</dbReference>
<evidence type="ECO:0000313" key="4">
    <source>
        <dbReference type="Proteomes" id="UP001320420"/>
    </source>
</evidence>
<comment type="caution">
    <text evidence="3">The sequence shown here is derived from an EMBL/GenBank/DDBJ whole genome shotgun (WGS) entry which is preliminary data.</text>
</comment>
<keyword evidence="4" id="KW-1185">Reference proteome</keyword>
<feature type="domain" description="RelA/SpoT" evidence="2">
    <location>
        <begin position="75"/>
        <end position="229"/>
    </location>
</feature>
<dbReference type="GO" id="GO:0015969">
    <property type="term" value="P:guanosine tetraphosphate metabolic process"/>
    <property type="evidence" value="ECO:0007669"/>
    <property type="project" value="InterPro"/>
</dbReference>
<protein>
    <recommendedName>
        <fullName evidence="2">RelA/SpoT domain-containing protein</fullName>
    </recommendedName>
</protein>
<feature type="region of interest" description="Disordered" evidence="1">
    <location>
        <begin position="142"/>
        <end position="168"/>
    </location>
</feature>
<organism evidence="3 4">
    <name type="scientific">Diatrype stigma</name>
    <dbReference type="NCBI Taxonomy" id="117547"/>
    <lineage>
        <taxon>Eukaryota</taxon>
        <taxon>Fungi</taxon>
        <taxon>Dikarya</taxon>
        <taxon>Ascomycota</taxon>
        <taxon>Pezizomycotina</taxon>
        <taxon>Sordariomycetes</taxon>
        <taxon>Xylariomycetidae</taxon>
        <taxon>Xylariales</taxon>
        <taxon>Diatrypaceae</taxon>
        <taxon>Diatrype</taxon>
    </lineage>
</organism>
<dbReference type="EMBL" id="JAKJXP020000055">
    <property type="protein sequence ID" value="KAK7751002.1"/>
    <property type="molecule type" value="Genomic_DNA"/>
</dbReference>
<dbReference type="SUPFAM" id="SSF81301">
    <property type="entry name" value="Nucleotidyltransferase"/>
    <property type="match status" value="1"/>
</dbReference>
<dbReference type="Proteomes" id="UP001320420">
    <property type="component" value="Unassembled WGS sequence"/>
</dbReference>
<dbReference type="InterPro" id="IPR043519">
    <property type="entry name" value="NT_sf"/>
</dbReference>
<dbReference type="CDD" id="cd05399">
    <property type="entry name" value="NT_Rel-Spo_like"/>
    <property type="match status" value="1"/>
</dbReference>
<name>A0AAN9UQF2_9PEZI</name>